<organism evidence="2 3">
    <name type="scientific">Oikopleura dioica</name>
    <name type="common">Tunicate</name>
    <dbReference type="NCBI Taxonomy" id="34765"/>
    <lineage>
        <taxon>Eukaryota</taxon>
        <taxon>Metazoa</taxon>
        <taxon>Chordata</taxon>
        <taxon>Tunicata</taxon>
        <taxon>Appendicularia</taxon>
        <taxon>Copelata</taxon>
        <taxon>Oikopleuridae</taxon>
        <taxon>Oikopleura</taxon>
    </lineage>
</organism>
<sequence length="310" mass="36728">MNEELERLLPKLSVFKYSMKHPARFDLQVTLVQCVIDRLLEMEGEVPLRRVMEVLNDYFQRKNSGIWRQLKMSPEKVRTIVFGLAKPFDKRVSKVGIINPTFQSTCINKLIEKFVMTNECTVARREEVRRQFDTTIDFSYIRRGFLLNVEPVYFERIRTWWWDESTKKGFVKTRKGKEIVSRAGCLVRFLIYSQKDSLLKRYRFQLYSEIAAKIGKAIENSRRGFIDVTSVCYAVFGFTPFFVDEGIVANVVLATRELEFLDRLTIRFSEIEDSKEKKKKREARRAETRESSLEKRNYSSDEDYFTEEVD</sequence>
<gene>
    <name evidence="2" type="ORF">OKIOD_LOCUS4966</name>
</gene>
<feature type="region of interest" description="Disordered" evidence="1">
    <location>
        <begin position="273"/>
        <end position="310"/>
    </location>
</feature>
<evidence type="ECO:0000313" key="2">
    <source>
        <dbReference type="EMBL" id="CAG5094272.1"/>
    </source>
</evidence>
<keyword evidence="3" id="KW-1185">Reference proteome</keyword>
<feature type="compositionally biased region" description="Acidic residues" evidence="1">
    <location>
        <begin position="300"/>
        <end position="310"/>
    </location>
</feature>
<proteinExistence type="predicted"/>
<evidence type="ECO:0000256" key="1">
    <source>
        <dbReference type="SAM" id="MobiDB-lite"/>
    </source>
</evidence>
<accession>A0ABN7S798</accession>
<name>A0ABN7S798_OIKDI</name>
<feature type="compositionally biased region" description="Basic and acidic residues" evidence="1">
    <location>
        <begin position="284"/>
        <end position="299"/>
    </location>
</feature>
<evidence type="ECO:0000313" key="3">
    <source>
        <dbReference type="Proteomes" id="UP001158576"/>
    </source>
</evidence>
<dbReference type="EMBL" id="OU015569">
    <property type="protein sequence ID" value="CAG5094272.1"/>
    <property type="molecule type" value="Genomic_DNA"/>
</dbReference>
<dbReference type="Proteomes" id="UP001158576">
    <property type="component" value="Chromosome XSR"/>
</dbReference>
<reference evidence="2 3" key="1">
    <citation type="submission" date="2021-04" db="EMBL/GenBank/DDBJ databases">
        <authorList>
            <person name="Bliznina A."/>
        </authorList>
    </citation>
    <scope>NUCLEOTIDE SEQUENCE [LARGE SCALE GENOMIC DNA]</scope>
</reference>
<protein>
    <submittedName>
        <fullName evidence="2">Oidioi.mRNA.OKI2018_I69.XSR.g13408.t1.cds</fullName>
    </submittedName>
</protein>